<keyword evidence="4" id="KW-0805">Transcription regulation</keyword>
<keyword evidence="6" id="KW-0804">Transcription</keyword>
<protein>
    <recommendedName>
        <fullName evidence="9">Paired domain-containing protein</fullName>
    </recommendedName>
</protein>
<feature type="compositionally biased region" description="Polar residues" evidence="8">
    <location>
        <begin position="441"/>
        <end position="463"/>
    </location>
</feature>
<evidence type="ECO:0000313" key="10">
    <source>
        <dbReference type="EMBL" id="CAL5130820.1"/>
    </source>
</evidence>
<keyword evidence="5" id="KW-0238">DNA-binding</keyword>
<dbReference type="GO" id="GO:0005634">
    <property type="term" value="C:nucleus"/>
    <property type="evidence" value="ECO:0007669"/>
    <property type="project" value="UniProtKB-SubCell"/>
</dbReference>
<sequence length="1131" mass="122854">MSSFTYLWSPGTLGLNSSLYSANNEVTTYNSSGSSSLSSSELSPRNIPGIHSLDQSDEHTRQAVPASQILSLDIPVRGGAKHFPASEVITNSPYSNAENNNQYNDTPVDQMNNVDSRWLSTQTLLHSKDVTQLGGNFSVPQCQCAVVAAAAAATYARSCLYHEVAMAAANYGGLDKSTLGASNPSPFYSRPYPSYPTASNQRSNSYAYFPASSPTSCAFGSSSSQSLFTFTANGQVYPPTNYTAKNPSVYAQAAAVAAAAAAHKHAQYFEGIYTRAKGGKAKGHGGINQLGGVFVNGRPLPNQVRQQIVQLANQNVRPCDISRQLRVSHGCVSKILGRYYETGSIRPGVIGGSKPKVATPSVVDAICKYKEDSPTMFAWEIRDRLLKDNICTLDNVPSVSSINRIVRNKDSQTSMSQDGSTGGQVYNRKSSPVANDRYSFGTDSNHQASPTSIRSDCSASSLLRQHVKTPTTETTYSTSDAPQKKGDDPPCTANTHCADLCLFPPTTGPQKPLSVESLGYMQPAFSLSVNTDADCEISKKKTHENFVRGIRKHETSESFGGNTLHETSTENLTLPLEKALTIQSNKNGNVPTEIYYPRDAKDLSHSPSELNFNQVQRGQQLQPTLADNAQNGGADLHTLQSSVNHSGDNQIVPTRFPLCDIATLTELAGYSNAGSAADYSITGLLGLSMAASGCFRPTSDFPYSENLCRSIPLGAFSQSFNNLPTKNGSFLQASLASGADNAGWFAGGDLDTFLRKTDQFGMKNGSHTADDQTPAVEDGIQPPQTKHDQRESCEEVKFTCLSEFLASSGTNKPLKRRFQGLEIGNSFDETHKVSKLPDLINQCFEEASGNRLPKLPSNSDCSERDQHCLLAKQHSTALQLHPVPSNPATLEASVNFESSGNLRRSSSSGFDLYTNPSQKLNDMTKISELPHPMSPATCSDEQKTVHSIDSSEACRIQMPSFPFNTSASNLNQHIHDSVLSFGHETKRSQTGNEYTAQMYYPHTEYAETEKVDEMNDRAKFSKPICVSSPHFLKDKSVLYDPVQHARAYTQQQEVVAETNRCSAYSPTYTNLDEKASPSNQCTDSGSVSQTDLWHTSSMTNENQPRMSNATPEFPCNFPSPLLESGNINFRK</sequence>
<evidence type="ECO:0000256" key="6">
    <source>
        <dbReference type="ARBA" id="ARBA00023163"/>
    </source>
</evidence>
<dbReference type="PANTHER" id="PTHR45636">
    <property type="entry name" value="PAIRED BOX PROTEIN PAX-6-RELATED-RELATED"/>
    <property type="match status" value="1"/>
</dbReference>
<evidence type="ECO:0000256" key="1">
    <source>
        <dbReference type="ARBA" id="ARBA00004123"/>
    </source>
</evidence>
<evidence type="ECO:0000256" key="7">
    <source>
        <dbReference type="ARBA" id="ARBA00023242"/>
    </source>
</evidence>
<dbReference type="AlphaFoldDB" id="A0AAV2T0R1"/>
<dbReference type="CDD" id="cd00131">
    <property type="entry name" value="PAX"/>
    <property type="match status" value="1"/>
</dbReference>
<feature type="region of interest" description="Disordered" evidence="8">
    <location>
        <begin position="764"/>
        <end position="789"/>
    </location>
</feature>
<gene>
    <name evidence="10" type="ORF">CDAUBV1_LOCUS3041</name>
</gene>
<dbReference type="PRINTS" id="PR00027">
    <property type="entry name" value="PAIREDBOX"/>
</dbReference>
<feature type="compositionally biased region" description="Polar residues" evidence="8">
    <location>
        <begin position="411"/>
        <end position="433"/>
    </location>
</feature>
<evidence type="ECO:0000313" key="11">
    <source>
        <dbReference type="Proteomes" id="UP001497525"/>
    </source>
</evidence>
<evidence type="ECO:0000256" key="5">
    <source>
        <dbReference type="ARBA" id="ARBA00023125"/>
    </source>
</evidence>
<dbReference type="GO" id="GO:0000978">
    <property type="term" value="F:RNA polymerase II cis-regulatory region sequence-specific DNA binding"/>
    <property type="evidence" value="ECO:0007669"/>
    <property type="project" value="TreeGrafter"/>
</dbReference>
<feature type="region of interest" description="Disordered" evidence="8">
    <location>
        <begin position="30"/>
        <end position="60"/>
    </location>
</feature>
<dbReference type="Pfam" id="PF00292">
    <property type="entry name" value="PAX"/>
    <property type="match status" value="1"/>
</dbReference>
<dbReference type="FunFam" id="1.10.10.10:FF:000013">
    <property type="entry name" value="Paired box 8 isoform 1"/>
    <property type="match status" value="1"/>
</dbReference>
<dbReference type="SUPFAM" id="SSF46689">
    <property type="entry name" value="Homeodomain-like"/>
    <property type="match status" value="1"/>
</dbReference>
<comment type="subcellular location">
    <subcellularLocation>
        <location evidence="1">Nucleus</location>
    </subcellularLocation>
</comment>
<dbReference type="Gene3D" id="1.10.10.10">
    <property type="entry name" value="Winged helix-like DNA-binding domain superfamily/Winged helix DNA-binding domain"/>
    <property type="match status" value="2"/>
</dbReference>
<reference evidence="10" key="1">
    <citation type="submission" date="2024-06" db="EMBL/GenBank/DDBJ databases">
        <authorList>
            <person name="Liu X."/>
            <person name="Lenzi L."/>
            <person name="Haldenby T S."/>
            <person name="Uol C."/>
        </authorList>
    </citation>
    <scope>NUCLEOTIDE SEQUENCE</scope>
</reference>
<keyword evidence="3" id="KW-0563">Paired box</keyword>
<dbReference type="FunFam" id="1.10.10.10:FF:000003">
    <property type="entry name" value="Paired box protein Pax-6"/>
    <property type="match status" value="1"/>
</dbReference>
<dbReference type="InterPro" id="IPR043182">
    <property type="entry name" value="PAIRED_DNA-bd_dom"/>
</dbReference>
<evidence type="ECO:0000259" key="9">
    <source>
        <dbReference type="PROSITE" id="PS51057"/>
    </source>
</evidence>
<dbReference type="InterPro" id="IPR009057">
    <property type="entry name" value="Homeodomain-like_sf"/>
</dbReference>
<dbReference type="EMBL" id="CAXLJL010000075">
    <property type="protein sequence ID" value="CAL5130820.1"/>
    <property type="molecule type" value="Genomic_DNA"/>
</dbReference>
<dbReference type="SMART" id="SM00351">
    <property type="entry name" value="PAX"/>
    <property type="match status" value="1"/>
</dbReference>
<evidence type="ECO:0000256" key="2">
    <source>
        <dbReference type="ARBA" id="ARBA00022473"/>
    </source>
</evidence>
<dbReference type="InterPro" id="IPR036388">
    <property type="entry name" value="WH-like_DNA-bd_sf"/>
</dbReference>
<proteinExistence type="predicted"/>
<dbReference type="InterPro" id="IPR001523">
    <property type="entry name" value="Paired_dom"/>
</dbReference>
<name>A0AAV2T0R1_CALDB</name>
<dbReference type="PROSITE" id="PS51057">
    <property type="entry name" value="PAIRED_2"/>
    <property type="match status" value="1"/>
</dbReference>
<accession>A0AAV2T0R1</accession>
<feature type="compositionally biased region" description="Low complexity" evidence="8">
    <location>
        <begin position="31"/>
        <end position="43"/>
    </location>
</feature>
<evidence type="ECO:0000256" key="4">
    <source>
        <dbReference type="ARBA" id="ARBA00023015"/>
    </source>
</evidence>
<dbReference type="InterPro" id="IPR043565">
    <property type="entry name" value="PAX_fam"/>
</dbReference>
<feature type="region of interest" description="Disordered" evidence="8">
    <location>
        <begin position="407"/>
        <end position="489"/>
    </location>
</feature>
<comment type="caution">
    <text evidence="10">The sequence shown here is derived from an EMBL/GenBank/DDBJ whole genome shotgun (WGS) entry which is preliminary data.</text>
</comment>
<keyword evidence="7" id="KW-0539">Nucleus</keyword>
<organism evidence="10 11">
    <name type="scientific">Calicophoron daubneyi</name>
    <name type="common">Rumen fluke</name>
    <name type="synonym">Paramphistomum daubneyi</name>
    <dbReference type="NCBI Taxonomy" id="300641"/>
    <lineage>
        <taxon>Eukaryota</taxon>
        <taxon>Metazoa</taxon>
        <taxon>Spiralia</taxon>
        <taxon>Lophotrochozoa</taxon>
        <taxon>Platyhelminthes</taxon>
        <taxon>Trematoda</taxon>
        <taxon>Digenea</taxon>
        <taxon>Plagiorchiida</taxon>
        <taxon>Pronocephalata</taxon>
        <taxon>Paramphistomoidea</taxon>
        <taxon>Paramphistomidae</taxon>
        <taxon>Calicophoron</taxon>
    </lineage>
</organism>
<dbReference type="Proteomes" id="UP001497525">
    <property type="component" value="Unassembled WGS sequence"/>
</dbReference>
<keyword evidence="2" id="KW-0217">Developmental protein</keyword>
<dbReference type="PANTHER" id="PTHR45636:SF41">
    <property type="entry name" value="PAIRED BOX PROTEIN PAX-6-RELATED"/>
    <property type="match status" value="1"/>
</dbReference>
<dbReference type="PROSITE" id="PS00034">
    <property type="entry name" value="PAIRED_1"/>
    <property type="match status" value="1"/>
</dbReference>
<feature type="compositionally biased region" description="Low complexity" evidence="8">
    <location>
        <begin position="469"/>
        <end position="478"/>
    </location>
</feature>
<evidence type="ECO:0000256" key="3">
    <source>
        <dbReference type="ARBA" id="ARBA00022724"/>
    </source>
</evidence>
<dbReference type="GO" id="GO:0000981">
    <property type="term" value="F:DNA-binding transcription factor activity, RNA polymerase II-specific"/>
    <property type="evidence" value="ECO:0007669"/>
    <property type="project" value="TreeGrafter"/>
</dbReference>
<feature type="domain" description="Paired" evidence="9">
    <location>
        <begin position="283"/>
        <end position="409"/>
    </location>
</feature>
<evidence type="ECO:0000256" key="8">
    <source>
        <dbReference type="SAM" id="MobiDB-lite"/>
    </source>
</evidence>